<dbReference type="Pfam" id="PF08298">
    <property type="entry name" value="AAA_PrkA"/>
    <property type="match status" value="1"/>
</dbReference>
<dbReference type="InterPro" id="IPR013153">
    <property type="entry name" value="Prk_AAA"/>
</dbReference>
<reference evidence="2" key="1">
    <citation type="submission" date="2018-05" db="EMBL/GenBank/DDBJ databases">
        <authorList>
            <person name="Lanie J.A."/>
            <person name="Ng W.-L."/>
            <person name="Kazmierczak K.M."/>
            <person name="Andrzejewski T.M."/>
            <person name="Davidsen T.M."/>
            <person name="Wayne K.J."/>
            <person name="Tettelin H."/>
            <person name="Glass J.I."/>
            <person name="Rusch D."/>
            <person name="Podicherti R."/>
            <person name="Tsui H.-C.T."/>
            <person name="Winkler M.E."/>
        </authorList>
    </citation>
    <scope>NUCLEOTIDE SEQUENCE</scope>
</reference>
<feature type="non-terminal residue" evidence="2">
    <location>
        <position position="77"/>
    </location>
</feature>
<accession>A0A382SXQ0</accession>
<evidence type="ECO:0000313" key="2">
    <source>
        <dbReference type="EMBL" id="SVD14332.1"/>
    </source>
</evidence>
<feature type="domain" description="PrkA AAA" evidence="1">
    <location>
        <begin position="20"/>
        <end position="77"/>
    </location>
</feature>
<protein>
    <recommendedName>
        <fullName evidence="1">PrkA AAA domain-containing protein</fullName>
    </recommendedName>
</protein>
<name>A0A382SXQ0_9ZZZZ</name>
<sequence>MSIFEDYLEDHVKNQIEYLTFEEYLELCKEDPLAYATPAERMMKAIGVPELTDTSKQSRLSRIFLNKTIQMFPAFDD</sequence>
<dbReference type="EMBL" id="UINC01132179">
    <property type="protein sequence ID" value="SVD14332.1"/>
    <property type="molecule type" value="Genomic_DNA"/>
</dbReference>
<dbReference type="AlphaFoldDB" id="A0A382SXQ0"/>
<evidence type="ECO:0000259" key="1">
    <source>
        <dbReference type="Pfam" id="PF08298"/>
    </source>
</evidence>
<proteinExistence type="predicted"/>
<gene>
    <name evidence="2" type="ORF">METZ01_LOCUS367186</name>
</gene>
<organism evidence="2">
    <name type="scientific">marine metagenome</name>
    <dbReference type="NCBI Taxonomy" id="408172"/>
    <lineage>
        <taxon>unclassified sequences</taxon>
        <taxon>metagenomes</taxon>
        <taxon>ecological metagenomes</taxon>
    </lineage>
</organism>